<feature type="compositionally biased region" description="Pro residues" evidence="1">
    <location>
        <begin position="183"/>
        <end position="201"/>
    </location>
</feature>
<dbReference type="PRINTS" id="PR00837">
    <property type="entry name" value="V5TPXLIKE"/>
</dbReference>
<dbReference type="AlphaFoldDB" id="A0A9W6EY64"/>
<feature type="region of interest" description="Disordered" evidence="1">
    <location>
        <begin position="1"/>
        <end position="222"/>
    </location>
</feature>
<keyword evidence="4" id="KW-1185">Reference proteome</keyword>
<name>A0A9W6EY64_9CHLO</name>
<dbReference type="SUPFAM" id="SSF55797">
    <property type="entry name" value="PR-1-like"/>
    <property type="match status" value="1"/>
</dbReference>
<dbReference type="Gene3D" id="3.40.33.10">
    <property type="entry name" value="CAP"/>
    <property type="match status" value="1"/>
</dbReference>
<dbReference type="SUPFAM" id="SSF101447">
    <property type="entry name" value="Formin homology 2 domain (FH2 domain)"/>
    <property type="match status" value="1"/>
</dbReference>
<gene>
    <name evidence="3" type="primary">PLEST004822</name>
    <name evidence="3" type="ORF">PLESTB_000274800</name>
</gene>
<feature type="compositionally biased region" description="Low complexity" evidence="1">
    <location>
        <begin position="202"/>
        <end position="218"/>
    </location>
</feature>
<sequence>MEFDTGATSPLGPLHPHSPAVQPEPEPGPEPARRAPLLDPPTFPPFAPLGASLSGTAGGESGGGGVTNGDGDGSGGGGDGSYNEYGAFGDAGAEGMGIRALPPPPPLDPGLGVVDPSEQEPDVPTLAYSPDSPADVTNQEDGDKYDTAVAPSPPPPPPPPPPQSAAAAGDDGGSFSPTVPSEPAWPDPPYWPARSPPPPKRTTPTSASSSPSPSTDGGKCSDAAATLDKINRYRAVHQVNPLSWSAGLAAAAQAYANDLAADGCTAPLVHSSLGELLYWTTGASSSCRNAVSDWYSEVAMYDFNTSTPFTDNVLRSRNDISHFTQLVWRSSYMVGCGLQRSSVGYYSPCTYVVCRFVSPGNQKGDLPFLMNVLPKLS</sequence>
<dbReference type="InterPro" id="IPR035940">
    <property type="entry name" value="CAP_sf"/>
</dbReference>
<feature type="domain" description="SCP" evidence="2">
    <location>
        <begin position="221"/>
        <end position="364"/>
    </location>
</feature>
<dbReference type="InterPro" id="IPR001283">
    <property type="entry name" value="CRISP-related"/>
</dbReference>
<dbReference type="EMBL" id="BRXU01000002">
    <property type="protein sequence ID" value="GLC49678.1"/>
    <property type="molecule type" value="Genomic_DNA"/>
</dbReference>
<evidence type="ECO:0000259" key="2">
    <source>
        <dbReference type="SMART" id="SM00198"/>
    </source>
</evidence>
<accession>A0A9W6EY64</accession>
<evidence type="ECO:0000313" key="4">
    <source>
        <dbReference type="Proteomes" id="UP001165080"/>
    </source>
</evidence>
<feature type="compositionally biased region" description="Gly residues" evidence="1">
    <location>
        <begin position="56"/>
        <end position="80"/>
    </location>
</feature>
<dbReference type="PANTHER" id="PTHR10334">
    <property type="entry name" value="CYSTEINE-RICH SECRETORY PROTEIN-RELATED"/>
    <property type="match status" value="1"/>
</dbReference>
<feature type="compositionally biased region" description="Pro residues" evidence="1">
    <location>
        <begin position="151"/>
        <end position="163"/>
    </location>
</feature>
<dbReference type="InterPro" id="IPR014044">
    <property type="entry name" value="CAP_dom"/>
</dbReference>
<protein>
    <recommendedName>
        <fullName evidence="2">SCP domain-containing protein</fullName>
    </recommendedName>
</protein>
<feature type="compositionally biased region" description="Pro residues" evidence="1">
    <location>
        <begin position="38"/>
        <end position="47"/>
    </location>
</feature>
<dbReference type="Pfam" id="PF00188">
    <property type="entry name" value="CAP"/>
    <property type="match status" value="1"/>
</dbReference>
<dbReference type="SMART" id="SM00198">
    <property type="entry name" value="SCP"/>
    <property type="match status" value="1"/>
</dbReference>
<organism evidence="3 4">
    <name type="scientific">Pleodorina starrii</name>
    <dbReference type="NCBI Taxonomy" id="330485"/>
    <lineage>
        <taxon>Eukaryota</taxon>
        <taxon>Viridiplantae</taxon>
        <taxon>Chlorophyta</taxon>
        <taxon>core chlorophytes</taxon>
        <taxon>Chlorophyceae</taxon>
        <taxon>CS clade</taxon>
        <taxon>Chlamydomonadales</taxon>
        <taxon>Volvocaceae</taxon>
        <taxon>Pleodorina</taxon>
    </lineage>
</organism>
<dbReference type="Proteomes" id="UP001165080">
    <property type="component" value="Unassembled WGS sequence"/>
</dbReference>
<reference evidence="3 4" key="1">
    <citation type="journal article" date="2023" name="Commun. Biol.">
        <title>Reorganization of the ancestral sex-determining regions during the evolution of trioecy in Pleodorina starrii.</title>
        <authorList>
            <person name="Takahashi K."/>
            <person name="Suzuki S."/>
            <person name="Kawai-Toyooka H."/>
            <person name="Yamamoto K."/>
            <person name="Hamaji T."/>
            <person name="Ootsuki R."/>
            <person name="Yamaguchi H."/>
            <person name="Kawachi M."/>
            <person name="Higashiyama T."/>
            <person name="Nozaki H."/>
        </authorList>
    </citation>
    <scope>NUCLEOTIDE SEQUENCE [LARGE SCALE GENOMIC DNA]</scope>
    <source>
        <strain evidence="3 4">NIES-4479</strain>
    </source>
</reference>
<evidence type="ECO:0000313" key="3">
    <source>
        <dbReference type="EMBL" id="GLC49678.1"/>
    </source>
</evidence>
<comment type="caution">
    <text evidence="3">The sequence shown here is derived from an EMBL/GenBank/DDBJ whole genome shotgun (WGS) entry which is preliminary data.</text>
</comment>
<proteinExistence type="predicted"/>
<evidence type="ECO:0000256" key="1">
    <source>
        <dbReference type="SAM" id="MobiDB-lite"/>
    </source>
</evidence>